<organism evidence="2 3">
    <name type="scientific">Oldenlandia corymbosa var. corymbosa</name>
    <dbReference type="NCBI Taxonomy" id="529605"/>
    <lineage>
        <taxon>Eukaryota</taxon>
        <taxon>Viridiplantae</taxon>
        <taxon>Streptophyta</taxon>
        <taxon>Embryophyta</taxon>
        <taxon>Tracheophyta</taxon>
        <taxon>Spermatophyta</taxon>
        <taxon>Magnoliopsida</taxon>
        <taxon>eudicotyledons</taxon>
        <taxon>Gunneridae</taxon>
        <taxon>Pentapetalae</taxon>
        <taxon>asterids</taxon>
        <taxon>lamiids</taxon>
        <taxon>Gentianales</taxon>
        <taxon>Rubiaceae</taxon>
        <taxon>Rubioideae</taxon>
        <taxon>Spermacoceae</taxon>
        <taxon>Hedyotis-Oldenlandia complex</taxon>
        <taxon>Oldenlandia</taxon>
    </lineage>
</organism>
<reference evidence="2" key="1">
    <citation type="submission" date="2023-03" db="EMBL/GenBank/DDBJ databases">
        <authorList>
            <person name="Julca I."/>
        </authorList>
    </citation>
    <scope>NUCLEOTIDE SEQUENCE</scope>
</reference>
<gene>
    <name evidence="2" type="ORF">OLC1_LOCUS21956</name>
</gene>
<feature type="non-terminal residue" evidence="2">
    <location>
        <position position="1"/>
    </location>
</feature>
<evidence type="ECO:0000313" key="3">
    <source>
        <dbReference type="Proteomes" id="UP001161247"/>
    </source>
</evidence>
<dbReference type="AlphaFoldDB" id="A0AAV1E5F4"/>
<accession>A0AAV1E5F4</accession>
<name>A0AAV1E5F4_OLDCO</name>
<feature type="non-terminal residue" evidence="2">
    <location>
        <position position="64"/>
    </location>
</feature>
<sequence length="64" mass="7027">TRIDAHNVESANSRDATDSFAMSSRDRRGIFNKTSNSVISGIISPTKTNDRKIDSISQISNIND</sequence>
<proteinExistence type="predicted"/>
<protein>
    <submittedName>
        <fullName evidence="2">OLC1v1016321C1</fullName>
    </submittedName>
</protein>
<feature type="region of interest" description="Disordered" evidence="1">
    <location>
        <begin position="1"/>
        <end position="21"/>
    </location>
</feature>
<dbReference type="Proteomes" id="UP001161247">
    <property type="component" value="Chromosome 8"/>
</dbReference>
<keyword evidence="3" id="KW-1185">Reference proteome</keyword>
<evidence type="ECO:0000313" key="2">
    <source>
        <dbReference type="EMBL" id="CAI9115421.1"/>
    </source>
</evidence>
<evidence type="ECO:0000256" key="1">
    <source>
        <dbReference type="SAM" id="MobiDB-lite"/>
    </source>
</evidence>
<dbReference type="EMBL" id="OX459125">
    <property type="protein sequence ID" value="CAI9115421.1"/>
    <property type="molecule type" value="Genomic_DNA"/>
</dbReference>